<evidence type="ECO:0000313" key="4">
    <source>
        <dbReference type="Proteomes" id="UP001525857"/>
    </source>
</evidence>
<evidence type="ECO:0000313" key="2">
    <source>
        <dbReference type="EMBL" id="NKZ18532.1"/>
    </source>
</evidence>
<dbReference type="InterPro" id="IPR022259">
    <property type="entry name" value="Acessory_Sec_prot_Asp3"/>
</dbReference>
<keyword evidence="4" id="KW-1185">Reference proteome</keyword>
<dbReference type="AlphaFoldDB" id="A0A846ZHA0"/>
<name>A0A846ZHA0_9LACO</name>
<reference evidence="1 4" key="1">
    <citation type="submission" date="2018-08" db="EMBL/GenBank/DDBJ databases">
        <title>Draft genome sequences of Leuconostoc spp. and Weissella spp. with biocontrol potential.</title>
        <authorList>
            <person name="Lo R."/>
            <person name="Ho V.T.T."/>
            <person name="Turner M.S."/>
        </authorList>
    </citation>
    <scope>NUCLEOTIDE SEQUENCE [LARGE SCALE GENOMIC DNA]</scope>
    <source>
        <strain evidence="1 4">733</strain>
    </source>
</reference>
<proteinExistence type="predicted"/>
<comment type="caution">
    <text evidence="2">The sequence shown here is derived from an EMBL/GenBank/DDBJ whole genome shotgun (WGS) entry which is preliminary data.</text>
</comment>
<dbReference type="NCBIfam" id="TIGR03711">
    <property type="entry name" value="acc_sec_asp3"/>
    <property type="match status" value="1"/>
</dbReference>
<gene>
    <name evidence="2" type="primary">asp3</name>
    <name evidence="1" type="ORF">D0501_02970</name>
    <name evidence="2" type="ORF">HF966_05015</name>
</gene>
<evidence type="ECO:0000313" key="3">
    <source>
        <dbReference type="Proteomes" id="UP000590460"/>
    </source>
</evidence>
<dbReference type="Pfam" id="PF15432">
    <property type="entry name" value="Sec-ASP3"/>
    <property type="match status" value="1"/>
</dbReference>
<reference evidence="2 3" key="2">
    <citation type="submission" date="2020-04" db="EMBL/GenBank/DDBJ databases">
        <title>MicrobeNet Type strains.</title>
        <authorList>
            <person name="Nicholson A.C."/>
        </authorList>
    </citation>
    <scope>NUCLEOTIDE SEQUENCE [LARGE SCALE GENOMIC DNA]</scope>
    <source>
        <strain evidence="2 3">CCUG 54536</strain>
    </source>
</reference>
<accession>A0A846ZHA0</accession>
<dbReference type="GO" id="GO:0015031">
    <property type="term" value="P:protein transport"/>
    <property type="evidence" value="ECO:0007669"/>
    <property type="project" value="InterPro"/>
</dbReference>
<dbReference type="Proteomes" id="UP000590460">
    <property type="component" value="Unassembled WGS sequence"/>
</dbReference>
<dbReference type="RefSeq" id="WP_168676772.1">
    <property type="nucleotide sequence ID" value="NZ_BPKV01000005.1"/>
</dbReference>
<sequence length="347" mass="39238">MQYQIYWTPQTQLLELQGATVDFRAVDAVFYEHYFLPSGQAIVVWHSKHHYTQQQKISDLPQLTPGKTYTITRHIENSERMFAYLVVTFYDQQHQILLTNSQNHAEITVTVPENYDFYTIAVHAAGAGHFIFQDVMIQPTTQGVLRANDAEIAPRLYSDLQIPATLTSKTLRVVFSEPERGVTDYASAWIHETQQAVQYIASSLPDAAFYRQHEDATILSIKSARKQAHARHLEFVGYGPISSYAALYYQSQFKGSAAVISEDVNLAPSPTLKIARTVDKVGYLGHPIAPNHDIPVLLPHPATERLDGLHYDTPTPEEVRRQAAYDAAHPQKRGLTQFFTKNKKTTP</sequence>
<organism evidence="2 3">
    <name type="scientific">Leuconostoc holzapfelii</name>
    <dbReference type="NCBI Taxonomy" id="434464"/>
    <lineage>
        <taxon>Bacteria</taxon>
        <taxon>Bacillati</taxon>
        <taxon>Bacillota</taxon>
        <taxon>Bacilli</taxon>
        <taxon>Lactobacillales</taxon>
        <taxon>Lactobacillaceae</taxon>
        <taxon>Leuconostoc</taxon>
    </lineage>
</organism>
<dbReference type="Proteomes" id="UP001525857">
    <property type="component" value="Unassembled WGS sequence"/>
</dbReference>
<dbReference type="EMBL" id="JAAXPO010000004">
    <property type="protein sequence ID" value="NKZ18532.1"/>
    <property type="molecule type" value="Genomic_DNA"/>
</dbReference>
<protein>
    <submittedName>
        <fullName evidence="2">Accessory Sec system protein Asp3</fullName>
    </submittedName>
</protein>
<dbReference type="EMBL" id="QVOV01000005">
    <property type="protein sequence ID" value="MCT8389058.1"/>
    <property type="molecule type" value="Genomic_DNA"/>
</dbReference>
<evidence type="ECO:0000313" key="1">
    <source>
        <dbReference type="EMBL" id="MCT8389058.1"/>
    </source>
</evidence>